<comment type="pathway">
    <text evidence="1 7">Amino-acid biosynthesis; L-proline biosynthesis; L-glutamate 5-semialdehyde from L-glutamate: step 2/2.</text>
</comment>
<dbReference type="InterPro" id="IPR012134">
    <property type="entry name" value="Glu-5-SA_DH"/>
</dbReference>
<dbReference type="GO" id="GO:0004350">
    <property type="term" value="F:glutamate-5-semialdehyde dehydrogenase activity"/>
    <property type="evidence" value="ECO:0007669"/>
    <property type="project" value="UniProtKB-UniRule"/>
</dbReference>
<accession>A0A977PVY2</accession>
<dbReference type="GO" id="GO:0005737">
    <property type="term" value="C:cytoplasm"/>
    <property type="evidence" value="ECO:0007669"/>
    <property type="project" value="UniProtKB-SubCell"/>
</dbReference>
<dbReference type="Gene3D" id="3.40.309.10">
    <property type="entry name" value="Aldehyde Dehydrogenase, Chain A, domain 2"/>
    <property type="match status" value="1"/>
</dbReference>
<evidence type="ECO:0000256" key="7">
    <source>
        <dbReference type="HAMAP-Rule" id="MF_00412"/>
    </source>
</evidence>
<dbReference type="InterPro" id="IPR016161">
    <property type="entry name" value="Ald_DH/histidinol_DH"/>
</dbReference>
<keyword evidence="4 7" id="KW-0521">NADP</keyword>
<comment type="function">
    <text evidence="7">Catalyzes the NADPH-dependent reduction of L-glutamate 5-phosphate into L-glutamate 5-semialdehyde and phosphate. The product spontaneously undergoes cyclization to form 1-pyrroline-5-carboxylate.</text>
</comment>
<evidence type="ECO:0000259" key="8">
    <source>
        <dbReference type="Pfam" id="PF00171"/>
    </source>
</evidence>
<dbReference type="InterPro" id="IPR015590">
    <property type="entry name" value="Aldehyde_DH_dom"/>
</dbReference>
<dbReference type="GO" id="GO:0050661">
    <property type="term" value="F:NADP binding"/>
    <property type="evidence" value="ECO:0007669"/>
    <property type="project" value="InterPro"/>
</dbReference>
<keyword evidence="7" id="KW-0963">Cytoplasm</keyword>
<name>A0A977PVY2_9CYAN</name>
<keyword evidence="5 7" id="KW-0560">Oxidoreductase</keyword>
<dbReference type="EMBL" id="CP073041">
    <property type="protein sequence ID" value="UXE60025.1"/>
    <property type="molecule type" value="Genomic_DNA"/>
</dbReference>
<evidence type="ECO:0000256" key="6">
    <source>
        <dbReference type="ARBA" id="ARBA00049024"/>
    </source>
</evidence>
<dbReference type="Gene3D" id="3.40.605.10">
    <property type="entry name" value="Aldehyde Dehydrogenase, Chain A, domain 1"/>
    <property type="match status" value="1"/>
</dbReference>
<sequence>MAQDNLPPSLIPTLQAAKDAFLELGQLSGQNRNRGIQAMAKGLAASFDQVLEANTLDLEMSREMAISDCFLDWLKLTPERLEFTVEILEQLAELPDPIQRVMNAPYQLNPSQTYCQLMPLGVVALIYEAFPELAAIAAGFCVKTGNSLILRGCGVSSHSAATITQILQESLADVGFPSGCLASLSSDEVPVIQDLVVQDKYINLIIPYGRPSLVERVSHQAGAPVLRAAMGNCYLYWSAKGDLELVRWMILDSHASEPDPVNAIEKVLVSPTQNSALLIRLFNNLQEKGFELRGDEAICQEFSNYLSLAKEAEWDKPYLEKIVAFRTISTLSEAIAWINQHSSGHADCIATESYQESRQFAMGIDSALVYINTSPRFSRNPKQGESLFLGISNQKGHRRGLIGLETFTTLKQVVQGSSKP</sequence>
<keyword evidence="3 7" id="KW-0641">Proline biosynthesis</keyword>
<comment type="catalytic activity">
    <reaction evidence="6 7">
        <text>L-glutamate 5-semialdehyde + phosphate + NADP(+) = L-glutamyl 5-phosphate + NADPH + H(+)</text>
        <dbReference type="Rhea" id="RHEA:19541"/>
        <dbReference type="ChEBI" id="CHEBI:15378"/>
        <dbReference type="ChEBI" id="CHEBI:43474"/>
        <dbReference type="ChEBI" id="CHEBI:57783"/>
        <dbReference type="ChEBI" id="CHEBI:58066"/>
        <dbReference type="ChEBI" id="CHEBI:58274"/>
        <dbReference type="ChEBI" id="CHEBI:58349"/>
        <dbReference type="EC" id="1.2.1.41"/>
    </reaction>
</comment>
<dbReference type="EC" id="1.2.1.41" evidence="7"/>
<evidence type="ECO:0000256" key="3">
    <source>
        <dbReference type="ARBA" id="ARBA00022650"/>
    </source>
</evidence>
<dbReference type="PANTHER" id="PTHR11063:SF8">
    <property type="entry name" value="DELTA-1-PYRROLINE-5-CARBOXYLATE SYNTHASE"/>
    <property type="match status" value="1"/>
</dbReference>
<dbReference type="SUPFAM" id="SSF53720">
    <property type="entry name" value="ALDH-like"/>
    <property type="match status" value="1"/>
</dbReference>
<feature type="domain" description="Aldehyde dehydrogenase" evidence="8">
    <location>
        <begin position="14"/>
        <end position="228"/>
    </location>
</feature>
<dbReference type="GO" id="GO:0055129">
    <property type="term" value="P:L-proline biosynthetic process"/>
    <property type="evidence" value="ECO:0007669"/>
    <property type="project" value="UniProtKB-UniRule"/>
</dbReference>
<proteinExistence type="inferred from homology"/>
<dbReference type="Pfam" id="PF00171">
    <property type="entry name" value="Aldedh"/>
    <property type="match status" value="1"/>
</dbReference>
<dbReference type="InterPro" id="IPR016162">
    <property type="entry name" value="Ald_DH_N"/>
</dbReference>
<evidence type="ECO:0000256" key="2">
    <source>
        <dbReference type="ARBA" id="ARBA00022605"/>
    </source>
</evidence>
<dbReference type="Proteomes" id="UP001065613">
    <property type="component" value="Chromosome"/>
</dbReference>
<dbReference type="InterPro" id="IPR000965">
    <property type="entry name" value="GPR_dom"/>
</dbReference>
<keyword evidence="2 7" id="KW-0028">Amino-acid biosynthesis</keyword>
<comment type="subcellular location">
    <subcellularLocation>
        <location evidence="7">Cytoplasm</location>
    </subcellularLocation>
</comment>
<dbReference type="KEGG" id="wna:KA717_30825"/>
<dbReference type="PANTHER" id="PTHR11063">
    <property type="entry name" value="GLUTAMATE SEMIALDEHYDE DEHYDROGENASE"/>
    <property type="match status" value="1"/>
</dbReference>
<dbReference type="NCBIfam" id="NF001221">
    <property type="entry name" value="PRK00197.1"/>
    <property type="match status" value="1"/>
</dbReference>
<evidence type="ECO:0000256" key="4">
    <source>
        <dbReference type="ARBA" id="ARBA00022857"/>
    </source>
</evidence>
<dbReference type="PIRSF" id="PIRSF000151">
    <property type="entry name" value="GPR"/>
    <property type="match status" value="1"/>
</dbReference>
<dbReference type="CDD" id="cd07079">
    <property type="entry name" value="ALDH_F18-19_ProA-GPR"/>
    <property type="match status" value="1"/>
</dbReference>
<gene>
    <name evidence="7" type="primary">proA</name>
    <name evidence="9" type="ORF">KA717_30825</name>
</gene>
<comment type="similarity">
    <text evidence="7">Belongs to the gamma-glutamyl phosphate reductase family.</text>
</comment>
<reference evidence="9" key="1">
    <citation type="submission" date="2021-04" db="EMBL/GenBank/DDBJ databases">
        <title>Genome sequence of Woronichinia naegeliana from Washington state freshwater lake bloom.</title>
        <authorList>
            <person name="Dreher T.W."/>
        </authorList>
    </citation>
    <scope>NUCLEOTIDE SEQUENCE</scope>
    <source>
        <strain evidence="9">WA131</strain>
    </source>
</reference>
<organism evidence="9">
    <name type="scientific">Woronichinia naegeliana WA131</name>
    <dbReference type="NCBI Taxonomy" id="2824559"/>
    <lineage>
        <taxon>Bacteria</taxon>
        <taxon>Bacillati</taxon>
        <taxon>Cyanobacteriota</taxon>
        <taxon>Cyanophyceae</taxon>
        <taxon>Synechococcales</taxon>
        <taxon>Coelosphaeriaceae</taxon>
        <taxon>Woronichinia</taxon>
    </lineage>
</organism>
<dbReference type="InterPro" id="IPR016163">
    <property type="entry name" value="Ald_DH_C"/>
</dbReference>
<evidence type="ECO:0000256" key="1">
    <source>
        <dbReference type="ARBA" id="ARBA00004985"/>
    </source>
</evidence>
<evidence type="ECO:0000313" key="9">
    <source>
        <dbReference type="EMBL" id="UXE60025.1"/>
    </source>
</evidence>
<dbReference type="HAMAP" id="MF_00412">
    <property type="entry name" value="ProA"/>
    <property type="match status" value="1"/>
</dbReference>
<dbReference type="AlphaFoldDB" id="A0A977PVY2"/>
<evidence type="ECO:0000256" key="5">
    <source>
        <dbReference type="ARBA" id="ARBA00023002"/>
    </source>
</evidence>
<protein>
    <recommendedName>
        <fullName evidence="7">Gamma-glutamyl phosphate reductase</fullName>
        <shortName evidence="7">GPR</shortName>
        <ecNumber evidence="7">1.2.1.41</ecNumber>
    </recommendedName>
    <alternativeName>
        <fullName evidence="7">Glutamate-5-semialdehyde dehydrogenase</fullName>
    </alternativeName>
    <alternativeName>
        <fullName evidence="7">Glutamyl-gamma-semialdehyde dehydrogenase</fullName>
        <shortName evidence="7">GSA dehydrogenase</shortName>
    </alternativeName>
</protein>